<keyword evidence="1" id="KW-0472">Membrane</keyword>
<comment type="caution">
    <text evidence="2">The sequence shown here is derived from an EMBL/GenBank/DDBJ whole genome shotgun (WGS) entry which is preliminary data.</text>
</comment>
<keyword evidence="1" id="KW-1133">Transmembrane helix</keyword>
<protein>
    <submittedName>
        <fullName evidence="2">Uncharacterized protein</fullName>
    </submittedName>
</protein>
<keyword evidence="1" id="KW-0812">Transmembrane</keyword>
<evidence type="ECO:0000256" key="1">
    <source>
        <dbReference type="SAM" id="Phobius"/>
    </source>
</evidence>
<dbReference type="Proteomes" id="UP001596058">
    <property type="component" value="Unassembled WGS sequence"/>
</dbReference>
<sequence length="55" mass="5641">MAASGPICCKLLTREIQGRSTAAAIPDVLAWGVPAAVVLAVLMVLLPRSVDRPAA</sequence>
<dbReference type="RefSeq" id="WP_379519144.1">
    <property type="nucleotide sequence ID" value="NZ_JBHSPA010000047.1"/>
</dbReference>
<feature type="transmembrane region" description="Helical" evidence="1">
    <location>
        <begin position="28"/>
        <end position="46"/>
    </location>
</feature>
<organism evidence="2 3">
    <name type="scientific">Nonomuraea insulae</name>
    <dbReference type="NCBI Taxonomy" id="1616787"/>
    <lineage>
        <taxon>Bacteria</taxon>
        <taxon>Bacillati</taxon>
        <taxon>Actinomycetota</taxon>
        <taxon>Actinomycetes</taxon>
        <taxon>Streptosporangiales</taxon>
        <taxon>Streptosporangiaceae</taxon>
        <taxon>Nonomuraea</taxon>
    </lineage>
</organism>
<keyword evidence="3" id="KW-1185">Reference proteome</keyword>
<gene>
    <name evidence="2" type="ORF">ACFPZ3_37820</name>
</gene>
<evidence type="ECO:0000313" key="3">
    <source>
        <dbReference type="Proteomes" id="UP001596058"/>
    </source>
</evidence>
<dbReference type="EMBL" id="JBHSPA010000047">
    <property type="protein sequence ID" value="MFC5829654.1"/>
    <property type="molecule type" value="Genomic_DNA"/>
</dbReference>
<proteinExistence type="predicted"/>
<reference evidence="3" key="1">
    <citation type="journal article" date="2019" name="Int. J. Syst. Evol. Microbiol.">
        <title>The Global Catalogue of Microorganisms (GCM) 10K type strain sequencing project: providing services to taxonomists for standard genome sequencing and annotation.</title>
        <authorList>
            <consortium name="The Broad Institute Genomics Platform"/>
            <consortium name="The Broad Institute Genome Sequencing Center for Infectious Disease"/>
            <person name="Wu L."/>
            <person name="Ma J."/>
        </authorList>
    </citation>
    <scope>NUCLEOTIDE SEQUENCE [LARGE SCALE GENOMIC DNA]</scope>
    <source>
        <strain evidence="3">CCUG 53903</strain>
    </source>
</reference>
<evidence type="ECO:0000313" key="2">
    <source>
        <dbReference type="EMBL" id="MFC5829654.1"/>
    </source>
</evidence>
<accession>A0ABW1CVK6</accession>
<name>A0ABW1CVK6_9ACTN</name>